<keyword evidence="4" id="KW-1185">Reference proteome</keyword>
<organism evidence="3 4">
    <name type="scientific">Microlunatus parietis</name>
    <dbReference type="NCBI Taxonomy" id="682979"/>
    <lineage>
        <taxon>Bacteria</taxon>
        <taxon>Bacillati</taxon>
        <taxon>Actinomycetota</taxon>
        <taxon>Actinomycetes</taxon>
        <taxon>Propionibacteriales</taxon>
        <taxon>Propionibacteriaceae</taxon>
        <taxon>Microlunatus</taxon>
    </lineage>
</organism>
<dbReference type="PANTHER" id="PTHR39340:SF1">
    <property type="entry name" value="SULFOFRUCTOSEPHOSPHATE ALDOLASE"/>
    <property type="match status" value="1"/>
</dbReference>
<dbReference type="Pfam" id="PF01791">
    <property type="entry name" value="DeoC"/>
    <property type="match status" value="1"/>
</dbReference>
<reference evidence="3 4" key="1">
    <citation type="submission" date="2020-07" db="EMBL/GenBank/DDBJ databases">
        <title>Sequencing the genomes of 1000 actinobacteria strains.</title>
        <authorList>
            <person name="Klenk H.-P."/>
        </authorList>
    </citation>
    <scope>NUCLEOTIDE SEQUENCE [LARGE SCALE GENOMIC DNA]</scope>
    <source>
        <strain evidence="3 4">DSM 22083</strain>
    </source>
</reference>
<accession>A0A7Y9LEJ2</accession>
<name>A0A7Y9LEJ2_9ACTN</name>
<evidence type="ECO:0000256" key="1">
    <source>
        <dbReference type="ARBA" id="ARBA00008679"/>
    </source>
</evidence>
<dbReference type="Proteomes" id="UP000569914">
    <property type="component" value="Unassembled WGS sequence"/>
</dbReference>
<dbReference type="RefSeq" id="WP_179755769.1">
    <property type="nucleotide sequence ID" value="NZ_JACCBU010000001.1"/>
</dbReference>
<dbReference type="EC" id="4.1.2.57" evidence="3"/>
<evidence type="ECO:0000256" key="2">
    <source>
        <dbReference type="ARBA" id="ARBA00023239"/>
    </source>
</evidence>
<evidence type="ECO:0000313" key="3">
    <source>
        <dbReference type="EMBL" id="NYE73903.1"/>
    </source>
</evidence>
<gene>
    <name evidence="3" type="ORF">BKA15_005232</name>
</gene>
<dbReference type="InterPro" id="IPR050552">
    <property type="entry name" value="LacD_aldolase"/>
</dbReference>
<dbReference type="EMBL" id="JACCBU010000001">
    <property type="protein sequence ID" value="NYE73903.1"/>
    <property type="molecule type" value="Genomic_DNA"/>
</dbReference>
<dbReference type="AlphaFoldDB" id="A0A7Y9LEJ2"/>
<dbReference type="PANTHER" id="PTHR39340">
    <property type="entry name" value="SULFOFRUCTOSEPHOSPHATE ALDOLASE"/>
    <property type="match status" value="1"/>
</dbReference>
<protein>
    <submittedName>
        <fullName evidence="3">Sulfofructosephosphate aldolase</fullName>
        <ecNumber evidence="3">4.1.2.57</ecNumber>
    </submittedName>
</protein>
<sequence>MPDSSRPPSLTAIARPSGALAMVAMDQRDSLTTMFATAGVQAGPADLIEFKLAVARALGPLASGFLIDHTYGFDRVRDERLLPDSTGLILAADALDQQPGGPVDDTDLDPVVLADDFDLTGVSAIKLLLIWRDDERRTDRVELARRFTAAAAERGLLSVLEPVVQPARGQEAEFDREQAIRTAARELSVVGQSLYKVQVPLFGKAGGDDLDRACAALDDCITGPWVVLSQGVAAADFADAVAAACRAGASGFLAGRALWADVVGRADLADALQQVSVPRLRKLITIVDELATPWDAR</sequence>
<dbReference type="GO" id="GO:1902777">
    <property type="term" value="P:6-sulfoquinovose(1-) catabolic process"/>
    <property type="evidence" value="ECO:0007669"/>
    <property type="project" value="TreeGrafter"/>
</dbReference>
<evidence type="ECO:0000313" key="4">
    <source>
        <dbReference type="Proteomes" id="UP000569914"/>
    </source>
</evidence>
<proteinExistence type="inferred from homology"/>
<dbReference type="Gene3D" id="3.20.20.70">
    <property type="entry name" value="Aldolase class I"/>
    <property type="match status" value="1"/>
</dbReference>
<dbReference type="SUPFAM" id="SSF51569">
    <property type="entry name" value="Aldolase"/>
    <property type="match status" value="1"/>
</dbReference>
<dbReference type="InterPro" id="IPR002915">
    <property type="entry name" value="DeoC/FbaB/LacD_aldolase"/>
</dbReference>
<dbReference type="GO" id="GO:0061595">
    <property type="term" value="F:6-deoxy-6-sulfofructose-1-phosphate aldolase activity"/>
    <property type="evidence" value="ECO:0007669"/>
    <property type="project" value="TreeGrafter"/>
</dbReference>
<keyword evidence="2 3" id="KW-0456">Lyase</keyword>
<dbReference type="InterPro" id="IPR013785">
    <property type="entry name" value="Aldolase_TIM"/>
</dbReference>
<comment type="similarity">
    <text evidence="1">Belongs to the aldolase LacD family.</text>
</comment>
<comment type="caution">
    <text evidence="3">The sequence shown here is derived from an EMBL/GenBank/DDBJ whole genome shotgun (WGS) entry which is preliminary data.</text>
</comment>